<organism evidence="2 3">
    <name type="scientific">Gulosibacter molinativorax</name>
    <dbReference type="NCBI Taxonomy" id="256821"/>
    <lineage>
        <taxon>Bacteria</taxon>
        <taxon>Bacillati</taxon>
        <taxon>Actinomycetota</taxon>
        <taxon>Actinomycetes</taxon>
        <taxon>Micrococcales</taxon>
        <taxon>Microbacteriaceae</taxon>
        <taxon>Gulosibacter</taxon>
    </lineage>
</organism>
<dbReference type="Proteomes" id="UP001170379">
    <property type="component" value="Unassembled WGS sequence"/>
</dbReference>
<feature type="region of interest" description="Disordered" evidence="1">
    <location>
        <begin position="9"/>
        <end position="28"/>
    </location>
</feature>
<proteinExistence type="predicted"/>
<accession>A0ABT7C9Y0</accession>
<comment type="caution">
    <text evidence="2">The sequence shown here is derived from an EMBL/GenBank/DDBJ whole genome shotgun (WGS) entry which is preliminary data.</text>
</comment>
<dbReference type="EMBL" id="PXVD01000013">
    <property type="protein sequence ID" value="MDJ1371547.1"/>
    <property type="molecule type" value="Genomic_DNA"/>
</dbReference>
<evidence type="ECO:0000313" key="2">
    <source>
        <dbReference type="EMBL" id="MDJ1371547.1"/>
    </source>
</evidence>
<evidence type="ECO:0000256" key="1">
    <source>
        <dbReference type="SAM" id="MobiDB-lite"/>
    </source>
</evidence>
<reference evidence="2" key="1">
    <citation type="submission" date="2018-03" db="EMBL/GenBank/DDBJ databases">
        <authorList>
            <person name="Nunes O.C."/>
            <person name="Lopes A.R."/>
            <person name="Froufe H."/>
            <person name="Munoz-Merida A."/>
            <person name="Barroso C."/>
            <person name="Egas C."/>
        </authorList>
    </citation>
    <scope>NUCLEOTIDE SEQUENCE</scope>
    <source>
        <strain evidence="2">ON4</strain>
    </source>
</reference>
<gene>
    <name evidence="2" type="ORF">C7K25_09235</name>
</gene>
<sequence length="173" mass="19195">MLPGAEVIHGNELHAPIGPESSHDRRMTTTAPNNLADRILNTDAKLYETLSLIFDTPDERAVWIFFLDEDHRVTGPVMPLENYPATPNTLVDEPPFGRVRFASALASRLGDMLDFVEGSTLVLVWEDTDAGDPDTIEWARALAIAAKEAEVSLRAQFALNRHGFWQITPDDLA</sequence>
<evidence type="ECO:0000313" key="3">
    <source>
        <dbReference type="Proteomes" id="UP001170379"/>
    </source>
</evidence>
<protein>
    <submittedName>
        <fullName evidence="2">Uncharacterized protein</fullName>
    </submittedName>
</protein>
<reference evidence="2" key="2">
    <citation type="journal article" date="2022" name="Sci. Rep.">
        <title>In silico prediction of the enzymes involved in the degradation of the herbicide molinate by Gulosibacter molinativorax ON4T.</title>
        <authorList>
            <person name="Lopes A.R."/>
            <person name="Bunin E."/>
            <person name="Viana A.T."/>
            <person name="Froufe H."/>
            <person name="Munoz-Merida A."/>
            <person name="Pinho D."/>
            <person name="Figueiredo J."/>
            <person name="Barroso C."/>
            <person name="Vaz-Moreira I."/>
            <person name="Bellanger X."/>
            <person name="Egas C."/>
            <person name="Nunes O.C."/>
        </authorList>
    </citation>
    <scope>NUCLEOTIDE SEQUENCE</scope>
    <source>
        <strain evidence="2">ON4</strain>
    </source>
</reference>
<keyword evidence="3" id="KW-1185">Reference proteome</keyword>
<name>A0ABT7C9Y0_9MICO</name>